<evidence type="ECO:0000256" key="3">
    <source>
        <dbReference type="ARBA" id="ARBA00022576"/>
    </source>
</evidence>
<evidence type="ECO:0000256" key="1">
    <source>
        <dbReference type="ARBA" id="ARBA00001933"/>
    </source>
</evidence>
<protein>
    <recommendedName>
        <fullName evidence="7">Histidinol-phosphate aminotransferase</fullName>
        <ecNumber evidence="7">2.6.1.9</ecNumber>
    </recommendedName>
    <alternativeName>
        <fullName evidence="7">Imidazole acetol-phosphate transaminase</fullName>
    </alternativeName>
</protein>
<comment type="subunit">
    <text evidence="2 7">Homodimer.</text>
</comment>
<comment type="similarity">
    <text evidence="7">Belongs to the class-II pyridoxal-phosphate-dependent aminotransferase family. Histidinol-phosphate aminotransferase subfamily.</text>
</comment>
<dbReference type="CDD" id="cd00609">
    <property type="entry name" value="AAT_like"/>
    <property type="match status" value="1"/>
</dbReference>
<dbReference type="InterPro" id="IPR015422">
    <property type="entry name" value="PyrdxlP-dep_Trfase_small"/>
</dbReference>
<keyword evidence="4 7" id="KW-0808">Transferase</keyword>
<evidence type="ECO:0000256" key="2">
    <source>
        <dbReference type="ARBA" id="ARBA00011738"/>
    </source>
</evidence>
<evidence type="ECO:0000256" key="4">
    <source>
        <dbReference type="ARBA" id="ARBA00022679"/>
    </source>
</evidence>
<dbReference type="Pfam" id="PF00155">
    <property type="entry name" value="Aminotran_1_2"/>
    <property type="match status" value="1"/>
</dbReference>
<dbReference type="Gene3D" id="3.40.640.10">
    <property type="entry name" value="Type I PLP-dependent aspartate aminotransferase-like (Major domain)"/>
    <property type="match status" value="1"/>
</dbReference>
<keyword evidence="6 7" id="KW-0368">Histidine biosynthesis</keyword>
<proteinExistence type="inferred from homology"/>
<dbReference type="InterPro" id="IPR050106">
    <property type="entry name" value="HistidinolP_aminotransfase"/>
</dbReference>
<dbReference type="Proteomes" id="UP001178288">
    <property type="component" value="Chromosome"/>
</dbReference>
<dbReference type="GO" id="GO:0004400">
    <property type="term" value="F:histidinol-phosphate transaminase activity"/>
    <property type="evidence" value="ECO:0007669"/>
    <property type="project" value="UniProtKB-UniRule"/>
</dbReference>
<dbReference type="GO" id="GO:0030170">
    <property type="term" value="F:pyridoxal phosphate binding"/>
    <property type="evidence" value="ECO:0007669"/>
    <property type="project" value="InterPro"/>
</dbReference>
<dbReference type="PANTHER" id="PTHR43643:SF3">
    <property type="entry name" value="HISTIDINOL-PHOSPHATE AMINOTRANSFERASE"/>
    <property type="match status" value="1"/>
</dbReference>
<dbReference type="SUPFAM" id="SSF53383">
    <property type="entry name" value="PLP-dependent transferases"/>
    <property type="match status" value="1"/>
</dbReference>
<dbReference type="InterPro" id="IPR005861">
    <property type="entry name" value="HisP_aminotrans"/>
</dbReference>
<dbReference type="NCBIfam" id="TIGR01141">
    <property type="entry name" value="hisC"/>
    <property type="match status" value="1"/>
</dbReference>
<comment type="cofactor">
    <cofactor evidence="1 7">
        <name>pyridoxal 5'-phosphate</name>
        <dbReference type="ChEBI" id="CHEBI:597326"/>
    </cofactor>
</comment>
<dbReference type="InterPro" id="IPR015421">
    <property type="entry name" value="PyrdxlP-dep_Trfase_major"/>
</dbReference>
<dbReference type="Gene3D" id="3.90.1150.10">
    <property type="entry name" value="Aspartate Aminotransferase, domain 1"/>
    <property type="match status" value="1"/>
</dbReference>
<organism evidence="9 10">
    <name type="scientific">Neobacillus novalis</name>
    <dbReference type="NCBI Taxonomy" id="220687"/>
    <lineage>
        <taxon>Bacteria</taxon>
        <taxon>Bacillati</taxon>
        <taxon>Bacillota</taxon>
        <taxon>Bacilli</taxon>
        <taxon>Bacillales</taxon>
        <taxon>Bacillaceae</taxon>
        <taxon>Neobacillus</taxon>
    </lineage>
</organism>
<dbReference type="InterPro" id="IPR004839">
    <property type="entry name" value="Aminotransferase_I/II_large"/>
</dbReference>
<dbReference type="EMBL" id="CP126114">
    <property type="protein sequence ID" value="WHY84140.1"/>
    <property type="molecule type" value="Genomic_DNA"/>
</dbReference>
<gene>
    <name evidence="7 9" type="primary">hisC</name>
    <name evidence="9" type="ORF">QNH39_15805</name>
</gene>
<sequence length="370" mass="41415">MMKKLWRDGVSHLTPYVPGKPIEEVKRELGLDEVIRLASNENPMGPSPKALESMAAAVKDCWLYPEPSCLELREKLAERYELSAEKIIVGNGADHIITLIGNAYINPGDEVIYCHPTFSSYREITLLMGGKPIEIPTRNDFVTDLKGILHSITNKTKLIFICNPNNPTGTIVDTEELVSFLNQVPESVLVVLDEAYAEYISVGHYRTGIEFVKEGYPVISIRTFSKYFGLAGVRVGYAVAAEKYLKPLQAVKQTFSVNRIAMAGALAALDDINYGERMLLEVNKEKERLTEQLLSFGLDVTDSHANFLFVNMKRDTSELFTKLMHKGVLIRPCGPWKLDTYARITIGTIQQNDTLINALKEIQEATISIK</sequence>
<comment type="pathway">
    <text evidence="7">Amino-acid biosynthesis; L-histidine biosynthesis; L-histidine from 5-phospho-alpha-D-ribose 1-diphosphate: step 7/9.</text>
</comment>
<dbReference type="GO" id="GO:0000105">
    <property type="term" value="P:L-histidine biosynthetic process"/>
    <property type="evidence" value="ECO:0007669"/>
    <property type="project" value="UniProtKB-UniRule"/>
</dbReference>
<evidence type="ECO:0000313" key="9">
    <source>
        <dbReference type="EMBL" id="WHY84140.1"/>
    </source>
</evidence>
<keyword evidence="7" id="KW-0028">Amino-acid biosynthesis</keyword>
<comment type="catalytic activity">
    <reaction evidence="7">
        <text>L-histidinol phosphate + 2-oxoglutarate = 3-(imidazol-4-yl)-2-oxopropyl phosphate + L-glutamate</text>
        <dbReference type="Rhea" id="RHEA:23744"/>
        <dbReference type="ChEBI" id="CHEBI:16810"/>
        <dbReference type="ChEBI" id="CHEBI:29985"/>
        <dbReference type="ChEBI" id="CHEBI:57766"/>
        <dbReference type="ChEBI" id="CHEBI:57980"/>
        <dbReference type="EC" id="2.6.1.9"/>
    </reaction>
</comment>
<evidence type="ECO:0000256" key="7">
    <source>
        <dbReference type="HAMAP-Rule" id="MF_01023"/>
    </source>
</evidence>
<dbReference type="EC" id="2.6.1.9" evidence="7"/>
<feature type="modified residue" description="N6-(pyridoxal phosphate)lysine" evidence="7">
    <location>
        <position position="226"/>
    </location>
</feature>
<dbReference type="AlphaFoldDB" id="A0AA95MID8"/>
<accession>A0AA95MID8</accession>
<keyword evidence="3 7" id="KW-0032">Aminotransferase</keyword>
<reference evidence="9" key="1">
    <citation type="submission" date="2023-05" db="EMBL/GenBank/DDBJ databases">
        <title>Comparative genomics of Bacillaceae isolates and their secondary metabolite potential.</title>
        <authorList>
            <person name="Song L."/>
            <person name="Nielsen L.J."/>
            <person name="Mohite O."/>
            <person name="Xu X."/>
            <person name="Weber T."/>
            <person name="Kovacs A.T."/>
        </authorList>
    </citation>
    <scope>NUCLEOTIDE SEQUENCE</scope>
    <source>
        <strain evidence="9">XLM17</strain>
    </source>
</reference>
<dbReference type="RefSeq" id="WP_066088442.1">
    <property type="nucleotide sequence ID" value="NZ_CP126114.1"/>
</dbReference>
<name>A0AA95MID8_9BACI</name>
<dbReference type="InterPro" id="IPR015424">
    <property type="entry name" value="PyrdxlP-dep_Trfase"/>
</dbReference>
<evidence type="ECO:0000259" key="8">
    <source>
        <dbReference type="Pfam" id="PF00155"/>
    </source>
</evidence>
<keyword evidence="5 7" id="KW-0663">Pyridoxal phosphate</keyword>
<evidence type="ECO:0000256" key="5">
    <source>
        <dbReference type="ARBA" id="ARBA00022898"/>
    </source>
</evidence>
<dbReference type="PANTHER" id="PTHR43643">
    <property type="entry name" value="HISTIDINOL-PHOSPHATE AMINOTRANSFERASE 2"/>
    <property type="match status" value="1"/>
</dbReference>
<dbReference type="KEGG" id="nnv:QNH39_15805"/>
<evidence type="ECO:0000313" key="10">
    <source>
        <dbReference type="Proteomes" id="UP001178288"/>
    </source>
</evidence>
<evidence type="ECO:0000256" key="6">
    <source>
        <dbReference type="ARBA" id="ARBA00023102"/>
    </source>
</evidence>
<keyword evidence="10" id="KW-1185">Reference proteome</keyword>
<feature type="domain" description="Aminotransferase class I/classII large" evidence="8">
    <location>
        <begin position="33"/>
        <end position="359"/>
    </location>
</feature>
<dbReference type="HAMAP" id="MF_01023">
    <property type="entry name" value="HisC_aminotrans_2"/>
    <property type="match status" value="1"/>
</dbReference>